<evidence type="ECO:0000256" key="1">
    <source>
        <dbReference type="SAM" id="SignalP"/>
    </source>
</evidence>
<proteinExistence type="predicted"/>
<dbReference type="Proteomes" id="UP000299102">
    <property type="component" value="Unassembled WGS sequence"/>
</dbReference>
<reference evidence="2 3" key="1">
    <citation type="journal article" date="2019" name="Commun. Biol.">
        <title>The bagworm genome reveals a unique fibroin gene that provides high tensile strength.</title>
        <authorList>
            <person name="Kono N."/>
            <person name="Nakamura H."/>
            <person name="Ohtoshi R."/>
            <person name="Tomita M."/>
            <person name="Numata K."/>
            <person name="Arakawa K."/>
        </authorList>
    </citation>
    <scope>NUCLEOTIDE SEQUENCE [LARGE SCALE GENOMIC DNA]</scope>
</reference>
<keyword evidence="1" id="KW-0732">Signal</keyword>
<accession>A0A4C1VHB8</accession>
<comment type="caution">
    <text evidence="2">The sequence shown here is derived from an EMBL/GenBank/DDBJ whole genome shotgun (WGS) entry which is preliminary data.</text>
</comment>
<dbReference type="AlphaFoldDB" id="A0A4C1VHB8"/>
<feature type="chain" id="PRO_5020037115" description="Secreted protein" evidence="1">
    <location>
        <begin position="22"/>
        <end position="110"/>
    </location>
</feature>
<protein>
    <recommendedName>
        <fullName evidence="4">Secreted protein</fullName>
    </recommendedName>
</protein>
<feature type="signal peptide" evidence="1">
    <location>
        <begin position="1"/>
        <end position="21"/>
    </location>
</feature>
<evidence type="ECO:0000313" key="3">
    <source>
        <dbReference type="Proteomes" id="UP000299102"/>
    </source>
</evidence>
<name>A0A4C1VHB8_EUMVA</name>
<evidence type="ECO:0008006" key="4">
    <source>
        <dbReference type="Google" id="ProtNLM"/>
    </source>
</evidence>
<sequence>MESLVPLLVFWLAYRRSRVTACFLAQQDADSADVLLRLLRLLFTQLARHRRARGRHPLISNSRVVTPLPERLLLPPLPTDPKPVALSPSAPCTSVILFAAPVPVPPVALC</sequence>
<evidence type="ECO:0000313" key="2">
    <source>
        <dbReference type="EMBL" id="GBP38508.1"/>
    </source>
</evidence>
<keyword evidence="3" id="KW-1185">Reference proteome</keyword>
<gene>
    <name evidence="2" type="ORF">EVAR_95409_1</name>
</gene>
<organism evidence="2 3">
    <name type="scientific">Eumeta variegata</name>
    <name type="common">Bagworm moth</name>
    <name type="synonym">Eumeta japonica</name>
    <dbReference type="NCBI Taxonomy" id="151549"/>
    <lineage>
        <taxon>Eukaryota</taxon>
        <taxon>Metazoa</taxon>
        <taxon>Ecdysozoa</taxon>
        <taxon>Arthropoda</taxon>
        <taxon>Hexapoda</taxon>
        <taxon>Insecta</taxon>
        <taxon>Pterygota</taxon>
        <taxon>Neoptera</taxon>
        <taxon>Endopterygota</taxon>
        <taxon>Lepidoptera</taxon>
        <taxon>Glossata</taxon>
        <taxon>Ditrysia</taxon>
        <taxon>Tineoidea</taxon>
        <taxon>Psychidae</taxon>
        <taxon>Oiketicinae</taxon>
        <taxon>Eumeta</taxon>
    </lineage>
</organism>
<dbReference type="EMBL" id="BGZK01000350">
    <property type="protein sequence ID" value="GBP38508.1"/>
    <property type="molecule type" value="Genomic_DNA"/>
</dbReference>